<dbReference type="Pfam" id="PF01135">
    <property type="entry name" value="PCMT"/>
    <property type="match status" value="1"/>
</dbReference>
<proteinExistence type="predicted"/>
<dbReference type="KEGG" id="aant:HUK68_21255"/>
<evidence type="ECO:0000313" key="1">
    <source>
        <dbReference type="EMBL" id="QKV55449.1"/>
    </source>
</evidence>
<accession>A0A6N1X7S8</accession>
<geneLocation type="plasmid" evidence="1 2">
    <name>unnamed1</name>
</geneLocation>
<dbReference type="SUPFAM" id="SSF53335">
    <property type="entry name" value="S-adenosyl-L-methionine-dependent methyltransferases"/>
    <property type="match status" value="1"/>
</dbReference>
<dbReference type="AlphaFoldDB" id="A0A6N1X7S8"/>
<dbReference type="EMBL" id="CP054841">
    <property type="protein sequence ID" value="QKV55449.1"/>
    <property type="molecule type" value="Genomic_DNA"/>
</dbReference>
<dbReference type="Proteomes" id="UP000509579">
    <property type="component" value="Plasmid unnamed1"/>
</dbReference>
<dbReference type="Gene3D" id="3.40.50.150">
    <property type="entry name" value="Vaccinia Virus protein VP39"/>
    <property type="match status" value="1"/>
</dbReference>
<dbReference type="CDD" id="cd02440">
    <property type="entry name" value="AdoMet_MTases"/>
    <property type="match status" value="1"/>
</dbReference>
<organism evidence="1 2">
    <name type="scientific">Comamonas antarctica</name>
    <dbReference type="NCBI Taxonomy" id="2743470"/>
    <lineage>
        <taxon>Bacteria</taxon>
        <taxon>Pseudomonadati</taxon>
        <taxon>Pseudomonadota</taxon>
        <taxon>Betaproteobacteria</taxon>
        <taxon>Burkholderiales</taxon>
        <taxon>Comamonadaceae</taxon>
        <taxon>Comamonas</taxon>
    </lineage>
</organism>
<protein>
    <submittedName>
        <fullName evidence="1">Uncharacterized protein</fullName>
    </submittedName>
</protein>
<evidence type="ECO:0000313" key="2">
    <source>
        <dbReference type="Proteomes" id="UP000509579"/>
    </source>
</evidence>
<keyword evidence="1" id="KW-0614">Plasmid</keyword>
<name>A0A6N1X7S8_9BURK</name>
<gene>
    <name evidence="1" type="ORF">HUK68_21255</name>
</gene>
<keyword evidence="2" id="KW-1185">Reference proteome</keyword>
<dbReference type="RefSeq" id="WP_175506238.1">
    <property type="nucleotide sequence ID" value="NZ_CP054841.1"/>
</dbReference>
<reference evidence="1 2" key="1">
    <citation type="submission" date="2020-06" db="EMBL/GenBank/DDBJ databases">
        <title>Acidovorax antarctica sp. nov., isolated from Corinth ice sheet soil, Antarctic Fields Peninsula.</title>
        <authorList>
            <person name="Xu Q."/>
            <person name="Peng F."/>
        </authorList>
    </citation>
    <scope>NUCLEOTIDE SEQUENCE [LARGE SCALE GENOMIC DNA]</scope>
    <source>
        <strain evidence="1 2">16-35-5</strain>
        <plasmid evidence="1 2">unnamed1</plasmid>
    </source>
</reference>
<sequence length="155" mass="16647">MTSWRPGGPAARLHGNLAGAANIEVICADGAAQPEFPVDAIYVNFGVARPAERWLHHLKPGGRLVLPLGVPQMHATLPVRVIEQGMGLMITREHAGFAARSLGAKPFVFAQGAAELPDADMDTLRRSLETGHDQRIRSLVSRQAARAPAWFAGKD</sequence>
<dbReference type="InterPro" id="IPR029063">
    <property type="entry name" value="SAM-dependent_MTases_sf"/>
</dbReference>